<evidence type="ECO:0000256" key="1">
    <source>
        <dbReference type="SAM" id="Phobius"/>
    </source>
</evidence>
<evidence type="ECO:0000313" key="3">
    <source>
        <dbReference type="Proteomes" id="UP000056905"/>
    </source>
</evidence>
<reference evidence="2 3" key="1">
    <citation type="submission" date="2015-10" db="EMBL/GenBank/DDBJ databases">
        <title>Conservation of the essential genome among Caulobacter and Brevundimonas species.</title>
        <authorList>
            <person name="Scott D."/>
            <person name="Ely B."/>
        </authorList>
    </citation>
    <scope>NUCLEOTIDE SEQUENCE [LARGE SCALE GENOMIC DNA]</scope>
    <source>
        <strain evidence="2 3">CB4</strain>
    </source>
</reference>
<name>A0A0P0NWF7_9CAUL</name>
<organism evidence="2 3">
    <name type="scientific">Caulobacter henricii</name>
    <dbReference type="NCBI Taxonomy" id="69395"/>
    <lineage>
        <taxon>Bacteria</taxon>
        <taxon>Pseudomonadati</taxon>
        <taxon>Pseudomonadota</taxon>
        <taxon>Alphaproteobacteria</taxon>
        <taxon>Caulobacterales</taxon>
        <taxon>Caulobacteraceae</taxon>
        <taxon>Caulobacter</taxon>
    </lineage>
</organism>
<feature type="transmembrane region" description="Helical" evidence="1">
    <location>
        <begin position="110"/>
        <end position="132"/>
    </location>
</feature>
<evidence type="ECO:0000313" key="2">
    <source>
        <dbReference type="EMBL" id="ALL12345.1"/>
    </source>
</evidence>
<dbReference type="Proteomes" id="UP000056905">
    <property type="component" value="Chromosome"/>
</dbReference>
<keyword evidence="1" id="KW-0472">Membrane</keyword>
<sequence length="138" mass="14141">MSSYALSLLMAIIACVIGGAFGGRTLARPGPAPGANDAEAMPASRLTQARAFGGLLILAHAGTALYLGYQASVGAAMAFALALAWFGSAFGRLVSIRLDRLSLRAEAGNLAFELLIGLTLSLPFFNAGRLVLRGGMIA</sequence>
<dbReference type="InterPro" id="IPR025597">
    <property type="entry name" value="DUF4345"/>
</dbReference>
<dbReference type="OrthoDB" id="7188785at2"/>
<dbReference type="STRING" id="69395.AQ619_02625"/>
<evidence type="ECO:0008006" key="4">
    <source>
        <dbReference type="Google" id="ProtNLM"/>
    </source>
</evidence>
<proteinExistence type="predicted"/>
<feature type="transmembrane region" description="Helical" evidence="1">
    <location>
        <begin position="76"/>
        <end position="98"/>
    </location>
</feature>
<keyword evidence="1" id="KW-1133">Transmembrane helix</keyword>
<dbReference type="RefSeq" id="WP_062143851.1">
    <property type="nucleotide sequence ID" value="NZ_CP013002.1"/>
</dbReference>
<dbReference type="EMBL" id="CP013002">
    <property type="protein sequence ID" value="ALL12345.1"/>
    <property type="molecule type" value="Genomic_DNA"/>
</dbReference>
<keyword evidence="1" id="KW-0812">Transmembrane</keyword>
<keyword evidence="3" id="KW-1185">Reference proteome</keyword>
<dbReference type="Pfam" id="PF14248">
    <property type="entry name" value="DUF4345"/>
    <property type="match status" value="1"/>
</dbReference>
<feature type="transmembrane region" description="Helical" evidence="1">
    <location>
        <begin position="51"/>
        <end position="69"/>
    </location>
</feature>
<accession>A0A0P0NWF7</accession>
<dbReference type="AlphaFoldDB" id="A0A0P0NWF7"/>
<protein>
    <recommendedName>
        <fullName evidence="4">DUF4345 domain-containing protein</fullName>
    </recommendedName>
</protein>
<dbReference type="KEGG" id="chq:AQ619_02625"/>
<gene>
    <name evidence="2" type="ORF">AQ619_02625</name>
</gene>